<evidence type="ECO:0000313" key="1">
    <source>
        <dbReference type="EMBL" id="GAT58358.1"/>
    </source>
</evidence>
<name>A0ABQ0M524_MYCCL</name>
<sequence length="147" mass="17276">MWKLHSLLEDVLSDCGSHLWWISQESFTGSWESHCLPPTDRRLDRACQPGVPPPPPDLIDDHDEFEVQEIVNSRKFQGNIQFKIWYKGHLRSKGGWHPATDAENVQDKVCEYFAPGKEEWFEEYLVEETRRVALAIQTPKRRYQLPQ</sequence>
<dbReference type="Proteomes" id="UP000815677">
    <property type="component" value="Unassembled WGS sequence"/>
</dbReference>
<gene>
    <name evidence="1" type="ORF">MCHLO_14800</name>
</gene>
<dbReference type="Gene3D" id="2.40.50.40">
    <property type="match status" value="1"/>
</dbReference>
<dbReference type="SUPFAM" id="SSF54160">
    <property type="entry name" value="Chromo domain-like"/>
    <property type="match status" value="1"/>
</dbReference>
<dbReference type="InterPro" id="IPR016197">
    <property type="entry name" value="Chromo-like_dom_sf"/>
</dbReference>
<dbReference type="CDD" id="cd00024">
    <property type="entry name" value="CD_CSD"/>
    <property type="match status" value="1"/>
</dbReference>
<reference evidence="1" key="1">
    <citation type="submission" date="2014-09" db="EMBL/GenBank/DDBJ databases">
        <title>Genome sequence of the luminous mushroom Mycena chlorophos for searching fungal bioluminescence genes.</title>
        <authorList>
            <person name="Tanaka Y."/>
            <person name="Kasuga D."/>
            <person name="Oba Y."/>
            <person name="Hase S."/>
            <person name="Sato K."/>
            <person name="Oba Y."/>
            <person name="Sakakibara Y."/>
        </authorList>
    </citation>
    <scope>NUCLEOTIDE SEQUENCE</scope>
</reference>
<accession>A0ABQ0M524</accession>
<protein>
    <recommendedName>
        <fullName evidence="3">Chromo domain-containing protein</fullName>
    </recommendedName>
</protein>
<evidence type="ECO:0000313" key="2">
    <source>
        <dbReference type="Proteomes" id="UP000815677"/>
    </source>
</evidence>
<evidence type="ECO:0008006" key="3">
    <source>
        <dbReference type="Google" id="ProtNLM"/>
    </source>
</evidence>
<dbReference type="EMBL" id="DF849649">
    <property type="protein sequence ID" value="GAT58358.1"/>
    <property type="molecule type" value="Genomic_DNA"/>
</dbReference>
<proteinExistence type="predicted"/>
<keyword evidence="2" id="KW-1185">Reference proteome</keyword>
<organism evidence="1 2">
    <name type="scientific">Mycena chlorophos</name>
    <name type="common">Agaric fungus</name>
    <name type="synonym">Agaricus chlorophos</name>
    <dbReference type="NCBI Taxonomy" id="658473"/>
    <lineage>
        <taxon>Eukaryota</taxon>
        <taxon>Fungi</taxon>
        <taxon>Dikarya</taxon>
        <taxon>Basidiomycota</taxon>
        <taxon>Agaricomycotina</taxon>
        <taxon>Agaricomycetes</taxon>
        <taxon>Agaricomycetidae</taxon>
        <taxon>Agaricales</taxon>
        <taxon>Marasmiineae</taxon>
        <taxon>Mycenaceae</taxon>
        <taxon>Mycena</taxon>
    </lineage>
</organism>